<evidence type="ECO:0000259" key="3">
    <source>
        <dbReference type="PROSITE" id="PS51352"/>
    </source>
</evidence>
<evidence type="ECO:0000256" key="2">
    <source>
        <dbReference type="SAM" id="Phobius"/>
    </source>
</evidence>
<dbReference type="AlphaFoldDB" id="A0A2A7P1H4"/>
<dbReference type="InterPro" id="IPR036249">
    <property type="entry name" value="Thioredoxin-like_sf"/>
</dbReference>
<dbReference type="PANTHER" id="PTHR13887:SF55">
    <property type="entry name" value="SLR0313 PROTEIN"/>
    <property type="match status" value="1"/>
</dbReference>
<gene>
    <name evidence="4" type="ORF">CRI78_00595</name>
</gene>
<keyword evidence="2" id="KW-0812">Transmembrane</keyword>
<sequence>MSSAASPLSCRVSKCRCANILRSDYVDARQRGCPAPSAADRGRSPVLKTRAGRAVITAVGVLIIVAVAIVVLIKGGDRERGAETAETGSAQVVRDSSHRLTDPRDAQATFVEFLDFECEGCRAAYPIVEQLRAEYGDRVEFVLRYFPLSGHYNGERAARAVEAAAQQGRLEAMYRKMFETQAEWGEQRVPADGVFRGFAEELGLDMAAFDKAYDEPATLERIRVDQRDGELLGVQGTPTFFVDGEQILVRSVDDLRNAIDGALR</sequence>
<dbReference type="Gene3D" id="3.40.30.10">
    <property type="entry name" value="Glutaredoxin"/>
    <property type="match status" value="1"/>
</dbReference>
<keyword evidence="2" id="KW-0472">Membrane</keyword>
<reference evidence="4 5" key="1">
    <citation type="submission" date="2017-10" db="EMBL/GenBank/DDBJ databases">
        <title>The new phylogeny of genus Mycobacterium.</title>
        <authorList>
            <person name="Tortoli E."/>
            <person name="Trovato A."/>
            <person name="Cirillo D.M."/>
        </authorList>
    </citation>
    <scope>NUCLEOTIDE SEQUENCE [LARGE SCALE GENOMIC DNA]</scope>
    <source>
        <strain evidence="4 5">IP141170001</strain>
    </source>
</reference>
<proteinExistence type="inferred from homology"/>
<evidence type="ECO:0000256" key="1">
    <source>
        <dbReference type="ARBA" id="ARBA00005791"/>
    </source>
</evidence>
<dbReference type="Pfam" id="PF13462">
    <property type="entry name" value="Thioredoxin_4"/>
    <property type="match status" value="1"/>
</dbReference>
<keyword evidence="2" id="KW-1133">Transmembrane helix</keyword>
<protein>
    <submittedName>
        <fullName evidence="4">Thioredoxin</fullName>
    </submittedName>
</protein>
<evidence type="ECO:0000313" key="5">
    <source>
        <dbReference type="Proteomes" id="UP000220340"/>
    </source>
</evidence>
<comment type="caution">
    <text evidence="4">The sequence shown here is derived from an EMBL/GenBank/DDBJ whole genome shotgun (WGS) entry which is preliminary data.</text>
</comment>
<feature type="domain" description="Thioredoxin" evidence="3">
    <location>
        <begin position="79"/>
        <end position="264"/>
    </location>
</feature>
<accession>A0A2A7P1H4</accession>
<evidence type="ECO:0000313" key="4">
    <source>
        <dbReference type="EMBL" id="PEG56393.1"/>
    </source>
</evidence>
<dbReference type="Proteomes" id="UP000220340">
    <property type="component" value="Unassembled WGS sequence"/>
</dbReference>
<dbReference type="SUPFAM" id="SSF52833">
    <property type="entry name" value="Thioredoxin-like"/>
    <property type="match status" value="1"/>
</dbReference>
<dbReference type="PROSITE" id="PS51352">
    <property type="entry name" value="THIOREDOXIN_2"/>
    <property type="match status" value="1"/>
</dbReference>
<dbReference type="InterPro" id="IPR013766">
    <property type="entry name" value="Thioredoxin_domain"/>
</dbReference>
<dbReference type="InterPro" id="IPR012336">
    <property type="entry name" value="Thioredoxin-like_fold"/>
</dbReference>
<dbReference type="EMBL" id="PDCR01000001">
    <property type="protein sequence ID" value="PEG56393.1"/>
    <property type="molecule type" value="Genomic_DNA"/>
</dbReference>
<name>A0A2A7P1H4_9MYCO</name>
<dbReference type="OrthoDB" id="117402at2"/>
<organism evidence="4 5">
    <name type="scientific">Mycolicibacterium diernhoferi</name>
    <dbReference type="NCBI Taxonomy" id="1801"/>
    <lineage>
        <taxon>Bacteria</taxon>
        <taxon>Bacillati</taxon>
        <taxon>Actinomycetota</taxon>
        <taxon>Actinomycetes</taxon>
        <taxon>Mycobacteriales</taxon>
        <taxon>Mycobacteriaceae</taxon>
        <taxon>Mycolicibacterium</taxon>
    </lineage>
</organism>
<comment type="similarity">
    <text evidence="1">Belongs to the thioredoxin family. DsbA subfamily.</text>
</comment>
<keyword evidence="5" id="KW-1185">Reference proteome</keyword>
<feature type="transmembrane region" description="Helical" evidence="2">
    <location>
        <begin position="54"/>
        <end position="73"/>
    </location>
</feature>
<dbReference type="PANTHER" id="PTHR13887">
    <property type="entry name" value="GLUTATHIONE S-TRANSFERASE KAPPA"/>
    <property type="match status" value="1"/>
</dbReference>